<reference evidence="2 3" key="1">
    <citation type="submission" date="2016-10" db="EMBL/GenBank/DDBJ databases">
        <authorList>
            <person name="de Groot N.N."/>
        </authorList>
    </citation>
    <scope>NUCLEOTIDE SEQUENCE [LARGE SCALE GENOMIC DNA]</scope>
    <source>
        <strain evidence="2 3">DSM 23421</strain>
    </source>
</reference>
<keyword evidence="3" id="KW-1185">Reference proteome</keyword>
<evidence type="ECO:0000313" key="3">
    <source>
        <dbReference type="Proteomes" id="UP000199109"/>
    </source>
</evidence>
<dbReference type="AlphaFoldDB" id="A0A1G7BA45"/>
<sequence>MKTRKNINYITMALVLAMGLLGSLNQSCQGACVEEWKECRNNCPTEEEGEEAADACFKRCPPNDFTCQVECQRKTREACVGQCGDALGRCLDRGQ</sequence>
<proteinExistence type="predicted"/>
<evidence type="ECO:0008006" key="4">
    <source>
        <dbReference type="Google" id="ProtNLM"/>
    </source>
</evidence>
<gene>
    <name evidence="2" type="ORF">SAMN05421636_10469</name>
</gene>
<evidence type="ECO:0000256" key="1">
    <source>
        <dbReference type="SAM" id="SignalP"/>
    </source>
</evidence>
<keyword evidence="1" id="KW-0732">Signal</keyword>
<accession>A0A1G7BA45</accession>
<evidence type="ECO:0000313" key="2">
    <source>
        <dbReference type="EMBL" id="SDE23891.1"/>
    </source>
</evidence>
<name>A0A1G7BA45_9FLAO</name>
<dbReference type="RefSeq" id="WP_091867525.1">
    <property type="nucleotide sequence ID" value="NZ_FNAO01000004.1"/>
</dbReference>
<dbReference type="Proteomes" id="UP000199109">
    <property type="component" value="Unassembled WGS sequence"/>
</dbReference>
<feature type="chain" id="PRO_5011677983" description="4Fe-4S ferredoxin-type domain-containing protein" evidence="1">
    <location>
        <begin position="29"/>
        <end position="95"/>
    </location>
</feature>
<dbReference type="EMBL" id="FNAO01000004">
    <property type="protein sequence ID" value="SDE23891.1"/>
    <property type="molecule type" value="Genomic_DNA"/>
</dbReference>
<organism evidence="2 3">
    <name type="scientific">Pricia antarctica</name>
    <dbReference type="NCBI Taxonomy" id="641691"/>
    <lineage>
        <taxon>Bacteria</taxon>
        <taxon>Pseudomonadati</taxon>
        <taxon>Bacteroidota</taxon>
        <taxon>Flavobacteriia</taxon>
        <taxon>Flavobacteriales</taxon>
        <taxon>Flavobacteriaceae</taxon>
        <taxon>Pricia</taxon>
    </lineage>
</organism>
<feature type="signal peptide" evidence="1">
    <location>
        <begin position="1"/>
        <end position="28"/>
    </location>
</feature>
<protein>
    <recommendedName>
        <fullName evidence="4">4Fe-4S ferredoxin-type domain-containing protein</fullName>
    </recommendedName>
</protein>